<proteinExistence type="inferred from homology"/>
<dbReference type="eggNOG" id="COG1570">
    <property type="taxonomic scope" value="Bacteria"/>
</dbReference>
<dbReference type="HOGENOM" id="CLU_023625_3_1_9"/>
<evidence type="ECO:0000313" key="9">
    <source>
        <dbReference type="EMBL" id="EHQ88109.1"/>
    </source>
</evidence>
<dbReference type="InterPro" id="IPR020579">
    <property type="entry name" value="Exonuc_VII_lsu_C"/>
</dbReference>
<gene>
    <name evidence="5" type="primary">xseA</name>
    <name evidence="9" type="ORF">DesyoDRAFT_0937</name>
</gene>
<dbReference type="GO" id="GO:0008855">
    <property type="term" value="F:exodeoxyribonuclease VII activity"/>
    <property type="evidence" value="ECO:0007669"/>
    <property type="project" value="UniProtKB-UniRule"/>
</dbReference>
<dbReference type="NCBIfam" id="TIGR00237">
    <property type="entry name" value="xseA"/>
    <property type="match status" value="1"/>
</dbReference>
<dbReference type="PANTHER" id="PTHR30008">
    <property type="entry name" value="EXODEOXYRIBONUCLEASE 7 LARGE SUBUNIT"/>
    <property type="match status" value="1"/>
</dbReference>
<sequence>MPKIWTVSELVGRIGQVLQERTELQNCWISGELSNFKNHRASGHWYFTLKDESSNLKGVMFRSRSERVRFVPSDGLKVLIRGNIRMYERDGTIQLYGEEMEPSGLGQLYLAFEQLKKKLAEEGLFDPTRKKSIPRLPRRIGIVTSPTGAAIRDILNIIERRHPGMSWILAPAAVQGEAAPREVAQAIARLNRHGNVDVIIVGRGGGSLEELWAFNTDIVARAISASVIPIISAVGHETDVTISDYVADLRAPTPSAAAELAVPILLDLELHVAQLRDRLQNAMGSLIQRKRQYIEGIANKGPLKDPFWRIDQNRQRLDALQMRLQEGMTRFVIDKNGILNLLAAKLDLLSPLSILGRGYSLTYNAEGQLLRSASQVELHDPIRIRLGEGSLRCQVLEKEI</sequence>
<evidence type="ECO:0000259" key="7">
    <source>
        <dbReference type="Pfam" id="PF02601"/>
    </source>
</evidence>
<dbReference type="OrthoDB" id="9802795at2"/>
<dbReference type="Proteomes" id="UP000005104">
    <property type="component" value="Chromosome"/>
</dbReference>
<name>H5XSK9_9FIRM</name>
<keyword evidence="2 5" id="KW-0540">Nuclease</keyword>
<evidence type="ECO:0000256" key="1">
    <source>
        <dbReference type="ARBA" id="ARBA00022490"/>
    </source>
</evidence>
<dbReference type="Pfam" id="PF02601">
    <property type="entry name" value="Exonuc_VII_L"/>
    <property type="match status" value="1"/>
</dbReference>
<dbReference type="GO" id="GO:0006308">
    <property type="term" value="P:DNA catabolic process"/>
    <property type="evidence" value="ECO:0007669"/>
    <property type="project" value="UniProtKB-UniRule"/>
</dbReference>
<dbReference type="Pfam" id="PF13742">
    <property type="entry name" value="tRNA_anti_2"/>
    <property type="match status" value="1"/>
</dbReference>
<dbReference type="InterPro" id="IPR025824">
    <property type="entry name" value="OB-fold_nuc-bd_dom"/>
</dbReference>
<evidence type="ECO:0000313" key="10">
    <source>
        <dbReference type="Proteomes" id="UP000005104"/>
    </source>
</evidence>
<organism evidence="9 10">
    <name type="scientific">Desulfosporosinus youngiae DSM 17734</name>
    <dbReference type="NCBI Taxonomy" id="768710"/>
    <lineage>
        <taxon>Bacteria</taxon>
        <taxon>Bacillati</taxon>
        <taxon>Bacillota</taxon>
        <taxon>Clostridia</taxon>
        <taxon>Eubacteriales</taxon>
        <taxon>Desulfitobacteriaceae</taxon>
        <taxon>Desulfosporosinus</taxon>
    </lineage>
</organism>
<evidence type="ECO:0000256" key="5">
    <source>
        <dbReference type="HAMAP-Rule" id="MF_00378"/>
    </source>
</evidence>
<dbReference type="PANTHER" id="PTHR30008:SF0">
    <property type="entry name" value="EXODEOXYRIBONUCLEASE 7 LARGE SUBUNIT"/>
    <property type="match status" value="1"/>
</dbReference>
<evidence type="ECO:0000256" key="3">
    <source>
        <dbReference type="ARBA" id="ARBA00022801"/>
    </source>
</evidence>
<dbReference type="HAMAP" id="MF_00378">
    <property type="entry name" value="Exonuc_7_L"/>
    <property type="match status" value="1"/>
</dbReference>
<comment type="similarity">
    <text evidence="5 6">Belongs to the XseA family.</text>
</comment>
<keyword evidence="3 5" id="KW-0378">Hydrolase</keyword>
<evidence type="ECO:0000256" key="2">
    <source>
        <dbReference type="ARBA" id="ARBA00022722"/>
    </source>
</evidence>
<dbReference type="CDD" id="cd04489">
    <property type="entry name" value="ExoVII_LU_OBF"/>
    <property type="match status" value="1"/>
</dbReference>
<evidence type="ECO:0000256" key="6">
    <source>
        <dbReference type="RuleBase" id="RU004355"/>
    </source>
</evidence>
<comment type="subunit">
    <text evidence="5">Heterooligomer composed of large and small subunits.</text>
</comment>
<evidence type="ECO:0000259" key="8">
    <source>
        <dbReference type="Pfam" id="PF13742"/>
    </source>
</evidence>
<feature type="domain" description="Exonuclease VII large subunit C-terminal" evidence="7">
    <location>
        <begin position="124"/>
        <end position="332"/>
    </location>
</feature>
<accession>H5XSK9</accession>
<dbReference type="STRING" id="768710.DesyoDRAFT_0937"/>
<keyword evidence="1 5" id="KW-0963">Cytoplasm</keyword>
<dbReference type="GO" id="GO:0003676">
    <property type="term" value="F:nucleic acid binding"/>
    <property type="evidence" value="ECO:0007669"/>
    <property type="project" value="InterPro"/>
</dbReference>
<keyword evidence="10" id="KW-1185">Reference proteome</keyword>
<comment type="function">
    <text evidence="5">Bidirectionally degrades single-stranded DNA into large acid-insoluble oligonucleotides, which are then degraded further into small acid-soluble oligonucleotides.</text>
</comment>
<feature type="domain" description="OB-fold nucleic acid binding" evidence="8">
    <location>
        <begin position="5"/>
        <end position="101"/>
    </location>
</feature>
<comment type="subcellular location">
    <subcellularLocation>
        <location evidence="5 6">Cytoplasm</location>
    </subcellularLocation>
</comment>
<dbReference type="RefSeq" id="WP_007780033.1">
    <property type="nucleotide sequence ID" value="NZ_CM001441.1"/>
</dbReference>
<dbReference type="GO" id="GO:0009318">
    <property type="term" value="C:exodeoxyribonuclease VII complex"/>
    <property type="evidence" value="ECO:0007669"/>
    <property type="project" value="UniProtKB-UniRule"/>
</dbReference>
<comment type="catalytic activity">
    <reaction evidence="5 6">
        <text>Exonucleolytic cleavage in either 5'- to 3'- or 3'- to 5'-direction to yield nucleoside 5'-phosphates.</text>
        <dbReference type="EC" id="3.1.11.6"/>
    </reaction>
</comment>
<protein>
    <recommendedName>
        <fullName evidence="5">Exodeoxyribonuclease 7 large subunit</fullName>
        <ecNumber evidence="5">3.1.11.6</ecNumber>
    </recommendedName>
    <alternativeName>
        <fullName evidence="5">Exodeoxyribonuclease VII large subunit</fullName>
        <shortName evidence="5">Exonuclease VII large subunit</shortName>
    </alternativeName>
</protein>
<dbReference type="EC" id="3.1.11.6" evidence="5"/>
<dbReference type="GO" id="GO:0005737">
    <property type="term" value="C:cytoplasm"/>
    <property type="evidence" value="ECO:0007669"/>
    <property type="project" value="UniProtKB-SubCell"/>
</dbReference>
<evidence type="ECO:0000256" key="4">
    <source>
        <dbReference type="ARBA" id="ARBA00022839"/>
    </source>
</evidence>
<reference evidence="9 10" key="1">
    <citation type="submission" date="2011-11" db="EMBL/GenBank/DDBJ databases">
        <title>The Noncontiguous Finished genome of Desulfosporosinus youngiae DSM 17734.</title>
        <authorList>
            <consortium name="US DOE Joint Genome Institute (JGI-PGF)"/>
            <person name="Lucas S."/>
            <person name="Han J."/>
            <person name="Lapidus A."/>
            <person name="Cheng J.-F."/>
            <person name="Goodwin L."/>
            <person name="Pitluck S."/>
            <person name="Peters L."/>
            <person name="Ovchinnikova G."/>
            <person name="Lu M."/>
            <person name="Land M.L."/>
            <person name="Hauser L."/>
            <person name="Pester M."/>
            <person name="Spring S."/>
            <person name="Ollivier B."/>
            <person name="Rattei T."/>
            <person name="Klenk H.-P."/>
            <person name="Wagner M."/>
            <person name="Loy A."/>
            <person name="Woyke T.J."/>
        </authorList>
    </citation>
    <scope>NUCLEOTIDE SEQUENCE [LARGE SCALE GENOMIC DNA]</scope>
    <source>
        <strain evidence="9 10">DSM 17734</strain>
    </source>
</reference>
<dbReference type="InterPro" id="IPR003753">
    <property type="entry name" value="Exonuc_VII_L"/>
</dbReference>
<keyword evidence="4 5" id="KW-0269">Exonuclease</keyword>
<dbReference type="EMBL" id="CM001441">
    <property type="protein sequence ID" value="EHQ88109.1"/>
    <property type="molecule type" value="Genomic_DNA"/>
</dbReference>
<dbReference type="AlphaFoldDB" id="H5XSK9"/>